<dbReference type="InterPro" id="IPR036415">
    <property type="entry name" value="Lamin_tail_dom_sf"/>
</dbReference>
<feature type="domain" description="LTD" evidence="6">
    <location>
        <begin position="138"/>
        <end position="261"/>
    </location>
</feature>
<accession>X0TXE3</accession>
<dbReference type="Gene3D" id="2.60.40.1260">
    <property type="entry name" value="Lamin Tail domain"/>
    <property type="match status" value="1"/>
</dbReference>
<evidence type="ECO:0000256" key="3">
    <source>
        <dbReference type="ARBA" id="ARBA00022801"/>
    </source>
</evidence>
<feature type="non-terminal residue" evidence="7">
    <location>
        <position position="1"/>
    </location>
</feature>
<dbReference type="InterPro" id="IPR001322">
    <property type="entry name" value="Lamin_tail_dom"/>
</dbReference>
<evidence type="ECO:0000256" key="4">
    <source>
        <dbReference type="SAM" id="MobiDB-lite"/>
    </source>
</evidence>
<dbReference type="PANTHER" id="PTHR12302:SF3">
    <property type="entry name" value="SERINE_THREONINE-PROTEIN KINASE 31"/>
    <property type="match status" value="1"/>
</dbReference>
<evidence type="ECO:0000256" key="1">
    <source>
        <dbReference type="ARBA" id="ARBA00022722"/>
    </source>
</evidence>
<keyword evidence="1" id="KW-0540">Nuclease</keyword>
<dbReference type="AlphaFoldDB" id="X0TXE3"/>
<keyword evidence="3" id="KW-0378">Hydrolase</keyword>
<evidence type="ECO:0000256" key="2">
    <source>
        <dbReference type="ARBA" id="ARBA00022759"/>
    </source>
</evidence>
<dbReference type="GO" id="GO:0004519">
    <property type="term" value="F:endonuclease activity"/>
    <property type="evidence" value="ECO:0007669"/>
    <property type="project" value="UniProtKB-KW"/>
</dbReference>
<evidence type="ECO:0000259" key="6">
    <source>
        <dbReference type="PROSITE" id="PS51841"/>
    </source>
</evidence>
<gene>
    <name evidence="7" type="ORF">S01H1_19956</name>
</gene>
<dbReference type="Gene3D" id="2.40.50.90">
    <property type="match status" value="1"/>
</dbReference>
<organism evidence="7">
    <name type="scientific">marine sediment metagenome</name>
    <dbReference type="NCBI Taxonomy" id="412755"/>
    <lineage>
        <taxon>unclassified sequences</taxon>
        <taxon>metagenomes</taxon>
        <taxon>ecological metagenomes</taxon>
    </lineage>
</organism>
<dbReference type="SMART" id="SM00318">
    <property type="entry name" value="SNc"/>
    <property type="match status" value="1"/>
</dbReference>
<reference evidence="7" key="1">
    <citation type="journal article" date="2014" name="Front. Microbiol.">
        <title>High frequency of phylogenetically diverse reductive dehalogenase-homologous genes in deep subseafloor sedimentary metagenomes.</title>
        <authorList>
            <person name="Kawai M."/>
            <person name="Futagami T."/>
            <person name="Toyoda A."/>
            <person name="Takaki Y."/>
            <person name="Nishi S."/>
            <person name="Hori S."/>
            <person name="Arai W."/>
            <person name="Tsubouchi T."/>
            <person name="Morono Y."/>
            <person name="Uchiyama I."/>
            <person name="Ito T."/>
            <person name="Fujiyama A."/>
            <person name="Inagaki F."/>
            <person name="Takami H."/>
        </authorList>
    </citation>
    <scope>NUCLEOTIDE SEQUENCE</scope>
    <source>
        <strain evidence="7">Expedition CK06-06</strain>
    </source>
</reference>
<keyword evidence="2" id="KW-0255">Endonuclease</keyword>
<protein>
    <recommendedName>
        <fullName evidence="8">TNase-like domain-containing protein</fullName>
    </recommendedName>
</protein>
<evidence type="ECO:0000259" key="5">
    <source>
        <dbReference type="PROSITE" id="PS50830"/>
    </source>
</evidence>
<evidence type="ECO:0000313" key="7">
    <source>
        <dbReference type="EMBL" id="GAF97934.1"/>
    </source>
</evidence>
<evidence type="ECO:0008006" key="8">
    <source>
        <dbReference type="Google" id="ProtNLM"/>
    </source>
</evidence>
<sequence>EIEGSDAEGFLDESSGGNLKGDNYNNPGYQVTEVIDGDTIVLSDGERIRFIGINTPEEGMYFYAESRDVLKIMILGKEVWLEKDISDYDQYGRKLRYVYHGDIFVNLEMVKRGFANIFTYPPDVKYSEQFLEAERYARENDLGLWKSSKIDIVSIDINFDARGNDNENINGEFVILENIGSESLDTSGWTIKDSGTNIYHFGSYKFNPGTRIILFSGEGKDRSEDDDWYLFWESPRPVWNNDHDTIYLRDREGLLVEIYNY</sequence>
<dbReference type="GO" id="GO:0016787">
    <property type="term" value="F:hydrolase activity"/>
    <property type="evidence" value="ECO:0007669"/>
    <property type="project" value="UniProtKB-KW"/>
</dbReference>
<dbReference type="PANTHER" id="PTHR12302">
    <property type="entry name" value="EBNA2 BINDING PROTEIN P100"/>
    <property type="match status" value="1"/>
</dbReference>
<dbReference type="SUPFAM" id="SSF74853">
    <property type="entry name" value="Lamin A/C globular tail domain"/>
    <property type="match status" value="1"/>
</dbReference>
<dbReference type="SUPFAM" id="SSF50199">
    <property type="entry name" value="Staphylococcal nuclease"/>
    <property type="match status" value="1"/>
</dbReference>
<name>X0TXE3_9ZZZZ</name>
<dbReference type="PROSITE" id="PS51841">
    <property type="entry name" value="LTD"/>
    <property type="match status" value="1"/>
</dbReference>
<dbReference type="Pfam" id="PF00932">
    <property type="entry name" value="LTD"/>
    <property type="match status" value="1"/>
</dbReference>
<dbReference type="Pfam" id="PF00565">
    <property type="entry name" value="SNase"/>
    <property type="match status" value="1"/>
</dbReference>
<feature type="compositionally biased region" description="Acidic residues" evidence="4">
    <location>
        <begin position="1"/>
        <end position="11"/>
    </location>
</feature>
<dbReference type="EMBL" id="BARS01010850">
    <property type="protein sequence ID" value="GAF97934.1"/>
    <property type="molecule type" value="Genomic_DNA"/>
</dbReference>
<proteinExistence type="predicted"/>
<dbReference type="PROSITE" id="PS50830">
    <property type="entry name" value="TNASE_3"/>
    <property type="match status" value="1"/>
</dbReference>
<feature type="domain" description="TNase-like" evidence="5">
    <location>
        <begin position="25"/>
        <end position="147"/>
    </location>
</feature>
<dbReference type="InterPro" id="IPR016071">
    <property type="entry name" value="Staphylococal_nuclease_OB-fold"/>
</dbReference>
<dbReference type="InterPro" id="IPR035437">
    <property type="entry name" value="SNase_OB-fold_sf"/>
</dbReference>
<comment type="caution">
    <text evidence="7">The sequence shown here is derived from an EMBL/GenBank/DDBJ whole genome shotgun (WGS) entry which is preliminary data.</text>
</comment>
<feature type="region of interest" description="Disordered" evidence="4">
    <location>
        <begin position="1"/>
        <end position="24"/>
    </location>
</feature>